<comment type="caution">
    <text evidence="3">The sequence shown here is derived from an EMBL/GenBank/DDBJ whole genome shotgun (WGS) entry which is preliminary data.</text>
</comment>
<reference evidence="4 5" key="1">
    <citation type="submission" date="2018-01" db="EMBL/GenBank/DDBJ databases">
        <title>Superficieibacter electus gen. nov., sp. nov., an extended-spectrum beta-lactamase possessing member of the Enterobacteriaceae family, isolated from intensive care unit surfaces.</title>
        <authorList>
            <person name="Potter R.F."/>
            <person name="D'Souza A.W."/>
        </authorList>
    </citation>
    <scope>NUCLEOTIDE SEQUENCE [LARGE SCALE GENOMIC DNA]</scope>
    <source>
        <strain evidence="3 5">BP-1</strain>
        <strain evidence="2 4">BP-2</strain>
    </source>
</reference>
<evidence type="ECO:0000313" key="5">
    <source>
        <dbReference type="Proteomes" id="UP000247005"/>
    </source>
</evidence>
<dbReference type="EMBL" id="PQGE01000008">
    <property type="protein sequence ID" value="POP44968.1"/>
    <property type="molecule type" value="Genomic_DNA"/>
</dbReference>
<accession>A0A2P5GP60</accession>
<evidence type="ECO:0000313" key="3">
    <source>
        <dbReference type="EMBL" id="POP48355.1"/>
    </source>
</evidence>
<name>A0A2P5GP60_9ENTR</name>
<keyword evidence="1" id="KW-1133">Transmembrane helix</keyword>
<proteinExistence type="predicted"/>
<protein>
    <submittedName>
        <fullName evidence="3">Uncharacterized protein</fullName>
    </submittedName>
</protein>
<evidence type="ECO:0000313" key="4">
    <source>
        <dbReference type="Proteomes" id="UP000237073"/>
    </source>
</evidence>
<organism evidence="3 5">
    <name type="scientific">Superficieibacter electus</name>
    <dbReference type="NCBI Taxonomy" id="2022662"/>
    <lineage>
        <taxon>Bacteria</taxon>
        <taxon>Pseudomonadati</taxon>
        <taxon>Pseudomonadota</taxon>
        <taxon>Gammaproteobacteria</taxon>
        <taxon>Enterobacterales</taxon>
        <taxon>Enterobacteriaceae</taxon>
        <taxon>Superficieibacter</taxon>
    </lineage>
</organism>
<keyword evidence="1" id="KW-0472">Membrane</keyword>
<dbReference type="Proteomes" id="UP000247005">
    <property type="component" value="Unassembled WGS sequence"/>
</dbReference>
<gene>
    <name evidence="3" type="ORF">CHU32_13895</name>
    <name evidence="2" type="ORF">CHU33_10970</name>
</gene>
<sequence length="139" mass="17074">MELKYMKSLWRYMLCVLFVWFIFHSITVIESYYKTVAFRWINNYAVSINANNFTIQKTYDETFGYGDQEYADIYVNIYQYRWQKLLQRPCFSHMVRPHLKRFYDEIYDWEIVDIDATFVWLKDNGKLIKIAHACQKPLM</sequence>
<evidence type="ECO:0000256" key="1">
    <source>
        <dbReference type="SAM" id="Phobius"/>
    </source>
</evidence>
<feature type="transmembrane region" description="Helical" evidence="1">
    <location>
        <begin position="12"/>
        <end position="33"/>
    </location>
</feature>
<keyword evidence="4" id="KW-1185">Reference proteome</keyword>
<dbReference type="Proteomes" id="UP000237073">
    <property type="component" value="Unassembled WGS sequence"/>
</dbReference>
<dbReference type="EMBL" id="PQGD01000010">
    <property type="protein sequence ID" value="POP48355.1"/>
    <property type="molecule type" value="Genomic_DNA"/>
</dbReference>
<dbReference type="AlphaFoldDB" id="A0A2P5GP60"/>
<evidence type="ECO:0000313" key="2">
    <source>
        <dbReference type="EMBL" id="POP44968.1"/>
    </source>
</evidence>
<keyword evidence="1" id="KW-0812">Transmembrane</keyword>